<sequence>MKNWLAGLCCLLLCGVAFASGPGGVRKRVQASMLLTGTIVVAPDGSVRSYAIDRADQVDPAAMNLVNRSIPAWKFEPVLIAGKPVAARAKMSLRVVARPIGDGNYSLAINGTHFGQEVPGQHVTYQNRVPPTYPPQAIKGRVTGTVYLVLRVGRQGQVEDAEAEQVNLAVIASDRDMVQWRNVLAKSALAAARKWTFHTPTSGEYVNAPYWVARVPVAYHLKTLDEPEVDTYGKWQAYVPGPKELVPWIDSKRLLSGSADALPGDGIYQLDRDGLQLLTPPSGA</sequence>
<dbReference type="EMBL" id="CP157948">
    <property type="protein sequence ID" value="XBS90511.1"/>
    <property type="molecule type" value="Genomic_DNA"/>
</dbReference>
<organism evidence="3">
    <name type="scientific">Rhodanobacter sp. IGA1.0</name>
    <dbReference type="NCBI Taxonomy" id="3158582"/>
    <lineage>
        <taxon>Bacteria</taxon>
        <taxon>Pseudomonadati</taxon>
        <taxon>Pseudomonadota</taxon>
        <taxon>Gammaproteobacteria</taxon>
        <taxon>Lysobacterales</taxon>
        <taxon>Rhodanobacteraceae</taxon>
        <taxon>Rhodanobacter</taxon>
    </lineage>
</organism>
<feature type="chain" id="PRO_5043324835" evidence="1">
    <location>
        <begin position="20"/>
        <end position="284"/>
    </location>
</feature>
<feature type="domain" description="TonB C-terminal" evidence="2">
    <location>
        <begin position="130"/>
        <end position="220"/>
    </location>
</feature>
<dbReference type="RefSeq" id="WP_007807438.1">
    <property type="nucleotide sequence ID" value="NZ_CP157948.1"/>
</dbReference>
<evidence type="ECO:0000313" key="3">
    <source>
        <dbReference type="EMBL" id="XBS90511.1"/>
    </source>
</evidence>
<dbReference type="Gene3D" id="3.30.1150.10">
    <property type="match status" value="1"/>
</dbReference>
<feature type="signal peptide" evidence="1">
    <location>
        <begin position="1"/>
        <end position="19"/>
    </location>
</feature>
<dbReference type="GO" id="GO:0055085">
    <property type="term" value="P:transmembrane transport"/>
    <property type="evidence" value="ECO:0007669"/>
    <property type="project" value="InterPro"/>
</dbReference>
<name>A0AAU7QLY0_9GAMM</name>
<accession>A0AAU7QLY0</accession>
<protein>
    <submittedName>
        <fullName evidence="3">Energy transducer TonB</fullName>
    </submittedName>
</protein>
<dbReference type="SUPFAM" id="SSF74653">
    <property type="entry name" value="TolA/TonB C-terminal domain"/>
    <property type="match status" value="1"/>
</dbReference>
<dbReference type="AlphaFoldDB" id="A0AAU7QLY0"/>
<keyword evidence="1" id="KW-0732">Signal</keyword>
<dbReference type="InterPro" id="IPR037682">
    <property type="entry name" value="TonB_C"/>
</dbReference>
<evidence type="ECO:0000256" key="1">
    <source>
        <dbReference type="SAM" id="SignalP"/>
    </source>
</evidence>
<proteinExistence type="predicted"/>
<evidence type="ECO:0000259" key="2">
    <source>
        <dbReference type="Pfam" id="PF03544"/>
    </source>
</evidence>
<reference evidence="3" key="1">
    <citation type="submission" date="2024-06" db="EMBL/GenBank/DDBJ databases">
        <authorList>
            <person name="Sun Y."/>
        </authorList>
    </citation>
    <scope>NUCLEOTIDE SEQUENCE</scope>
    <source>
        <strain evidence="3">IGA1.0</strain>
    </source>
</reference>
<gene>
    <name evidence="3" type="ORF">ABNK63_02395</name>
</gene>
<dbReference type="Pfam" id="PF03544">
    <property type="entry name" value="TonB_C"/>
    <property type="match status" value="1"/>
</dbReference>